<sequence>MPFDAAFPAYNSDISRFSNQCDLKTPQTLNTAFRRPFILLINRLSLSLCKKNNKNNTKIYKKHRNL</sequence>
<protein>
    <submittedName>
        <fullName evidence="1">Uncharacterized protein</fullName>
    </submittedName>
</protein>
<organism evidence="1 2">
    <name type="scientific">Morococcus cerebrosus</name>
    <dbReference type="NCBI Taxonomy" id="1056807"/>
    <lineage>
        <taxon>Bacteria</taxon>
        <taxon>Pseudomonadati</taxon>
        <taxon>Pseudomonadota</taxon>
        <taxon>Betaproteobacteria</taxon>
        <taxon>Neisseriales</taxon>
        <taxon>Neisseriaceae</taxon>
        <taxon>Morococcus</taxon>
    </lineage>
</organism>
<reference evidence="1 2" key="1">
    <citation type="submission" date="2014-12" db="EMBL/GenBank/DDBJ databases">
        <title>Genome sequence of Morococcus cerebrosus.</title>
        <authorList>
            <person name="Shin S.-K."/>
            <person name="Yi H."/>
        </authorList>
    </citation>
    <scope>NUCLEOTIDE SEQUENCE [LARGE SCALE GENOMIC DNA]</scope>
    <source>
        <strain evidence="1 2">CIP 81.93</strain>
    </source>
</reference>
<name>A0A0C1H485_9NEIS</name>
<gene>
    <name evidence="1" type="ORF">MCC93_00350</name>
</gene>
<dbReference type="Proteomes" id="UP000031390">
    <property type="component" value="Unassembled WGS sequence"/>
</dbReference>
<dbReference type="EMBL" id="JUFZ01000002">
    <property type="protein sequence ID" value="KIC13259.1"/>
    <property type="molecule type" value="Genomic_DNA"/>
</dbReference>
<evidence type="ECO:0000313" key="1">
    <source>
        <dbReference type="EMBL" id="KIC13259.1"/>
    </source>
</evidence>
<evidence type="ECO:0000313" key="2">
    <source>
        <dbReference type="Proteomes" id="UP000031390"/>
    </source>
</evidence>
<dbReference type="AlphaFoldDB" id="A0A0C1H485"/>
<comment type="caution">
    <text evidence="1">The sequence shown here is derived from an EMBL/GenBank/DDBJ whole genome shotgun (WGS) entry which is preliminary data.</text>
</comment>
<accession>A0A0C1H485</accession>
<proteinExistence type="predicted"/>